<keyword evidence="1" id="KW-1133">Transmembrane helix</keyword>
<evidence type="ECO:0000256" key="1">
    <source>
        <dbReference type="SAM" id="Phobius"/>
    </source>
</evidence>
<keyword evidence="1" id="KW-0472">Membrane</keyword>
<proteinExistence type="predicted"/>
<keyword evidence="1" id="KW-0812">Transmembrane</keyword>
<dbReference type="EMBL" id="UINC01132857">
    <property type="protein sequence ID" value="SVD15427.1"/>
    <property type="molecule type" value="Genomic_DNA"/>
</dbReference>
<gene>
    <name evidence="2" type="ORF">METZ01_LOCUS368281</name>
</gene>
<sequence length="25" mass="3085">MLFNSIEFAIFLPIVFILYWFFANK</sequence>
<accession>A0A382T1T4</accession>
<organism evidence="2">
    <name type="scientific">marine metagenome</name>
    <dbReference type="NCBI Taxonomy" id="408172"/>
    <lineage>
        <taxon>unclassified sequences</taxon>
        <taxon>metagenomes</taxon>
        <taxon>ecological metagenomes</taxon>
    </lineage>
</organism>
<reference evidence="2" key="1">
    <citation type="submission" date="2018-05" db="EMBL/GenBank/DDBJ databases">
        <authorList>
            <person name="Lanie J.A."/>
            <person name="Ng W.-L."/>
            <person name="Kazmierczak K.M."/>
            <person name="Andrzejewski T.M."/>
            <person name="Davidsen T.M."/>
            <person name="Wayne K.J."/>
            <person name="Tettelin H."/>
            <person name="Glass J.I."/>
            <person name="Rusch D."/>
            <person name="Podicherti R."/>
            <person name="Tsui H.-C.T."/>
            <person name="Winkler M.E."/>
        </authorList>
    </citation>
    <scope>NUCLEOTIDE SEQUENCE</scope>
</reference>
<protein>
    <submittedName>
        <fullName evidence="2">Uncharacterized protein</fullName>
    </submittedName>
</protein>
<name>A0A382T1T4_9ZZZZ</name>
<feature type="non-terminal residue" evidence="2">
    <location>
        <position position="25"/>
    </location>
</feature>
<evidence type="ECO:0000313" key="2">
    <source>
        <dbReference type="EMBL" id="SVD15427.1"/>
    </source>
</evidence>
<feature type="transmembrane region" description="Helical" evidence="1">
    <location>
        <begin position="6"/>
        <end position="23"/>
    </location>
</feature>
<dbReference type="AlphaFoldDB" id="A0A382T1T4"/>